<dbReference type="SUPFAM" id="SSF88713">
    <property type="entry name" value="Glycoside hydrolase/deacetylase"/>
    <property type="match status" value="1"/>
</dbReference>
<protein>
    <submittedName>
        <fullName evidence="4">Polysaccharide deacetylase family protein</fullName>
        <ecNumber evidence="4">3.-.-.-</ecNumber>
    </submittedName>
</protein>
<comment type="caution">
    <text evidence="4">The sequence shown here is derived from an EMBL/GenBank/DDBJ whole genome shotgun (WGS) entry which is preliminary data.</text>
</comment>
<dbReference type="EMBL" id="JBHTIV010000009">
    <property type="protein sequence ID" value="MFD0932609.1"/>
    <property type="molecule type" value="Genomic_DNA"/>
</dbReference>
<evidence type="ECO:0000259" key="3">
    <source>
        <dbReference type="PROSITE" id="PS51677"/>
    </source>
</evidence>
<evidence type="ECO:0000256" key="1">
    <source>
        <dbReference type="ARBA" id="ARBA00022723"/>
    </source>
</evidence>
<dbReference type="InterPro" id="IPR050248">
    <property type="entry name" value="Polysacc_deacetylase_ArnD"/>
</dbReference>
<dbReference type="PANTHER" id="PTHR10587:SF133">
    <property type="entry name" value="CHITIN DEACETYLASE 1-RELATED"/>
    <property type="match status" value="1"/>
</dbReference>
<dbReference type="InterPro" id="IPR002509">
    <property type="entry name" value="NODB_dom"/>
</dbReference>
<keyword evidence="1" id="KW-0479">Metal-binding</keyword>
<dbReference type="PROSITE" id="PS51677">
    <property type="entry name" value="NODB"/>
    <property type="match status" value="1"/>
</dbReference>
<proteinExistence type="predicted"/>
<dbReference type="Proteomes" id="UP001597049">
    <property type="component" value="Unassembled WGS sequence"/>
</dbReference>
<dbReference type="Gene3D" id="3.20.20.370">
    <property type="entry name" value="Glycoside hydrolase/deacetylase"/>
    <property type="match status" value="1"/>
</dbReference>
<dbReference type="PANTHER" id="PTHR10587">
    <property type="entry name" value="GLYCOSYL TRANSFERASE-RELATED"/>
    <property type="match status" value="1"/>
</dbReference>
<evidence type="ECO:0000313" key="4">
    <source>
        <dbReference type="EMBL" id="MFD0932609.1"/>
    </source>
</evidence>
<accession>A0ABW3GVM1</accession>
<keyword evidence="2 4" id="KW-0378">Hydrolase</keyword>
<dbReference type="EC" id="3.-.-.-" evidence="4"/>
<feature type="domain" description="NodB homology" evidence="3">
    <location>
        <begin position="23"/>
        <end position="205"/>
    </location>
</feature>
<gene>
    <name evidence="4" type="ORF">ACFQ0R_08395</name>
</gene>
<name>A0ABW3GVM1_9FLAO</name>
<dbReference type="Pfam" id="PF01522">
    <property type="entry name" value="Polysacc_deac_1"/>
    <property type="match status" value="1"/>
</dbReference>
<sequence>MKSNDFLKQIFPKRVWNISTQNQEMFLTFDDGPIPEVTPWVLDKLKKHKAKATFFCIGDNIRKHPELFQQIIAEGHAVGNHTFHHINGWKTSTQEYLKDVKLCKEEIESNSVTSNLFRPPYGKCTSTQAKLILKDYQHIIMWDIISKDYNAKVSKEDCFLRIRNQAKPGSIIVFHDSLKAETNMKYALEKTLETFSNYQLKKIEL</sequence>
<organism evidence="4 5">
    <name type="scientific">Psychroflexus salinarum</name>
    <dbReference type="NCBI Taxonomy" id="546024"/>
    <lineage>
        <taxon>Bacteria</taxon>
        <taxon>Pseudomonadati</taxon>
        <taxon>Bacteroidota</taxon>
        <taxon>Flavobacteriia</taxon>
        <taxon>Flavobacteriales</taxon>
        <taxon>Flavobacteriaceae</taxon>
        <taxon>Psychroflexus</taxon>
    </lineage>
</organism>
<keyword evidence="5" id="KW-1185">Reference proteome</keyword>
<evidence type="ECO:0000256" key="2">
    <source>
        <dbReference type="ARBA" id="ARBA00022801"/>
    </source>
</evidence>
<dbReference type="InterPro" id="IPR011330">
    <property type="entry name" value="Glyco_hydro/deAcase_b/a-brl"/>
</dbReference>
<dbReference type="GO" id="GO:0016787">
    <property type="term" value="F:hydrolase activity"/>
    <property type="evidence" value="ECO:0007669"/>
    <property type="project" value="UniProtKB-KW"/>
</dbReference>
<evidence type="ECO:0000313" key="5">
    <source>
        <dbReference type="Proteomes" id="UP001597049"/>
    </source>
</evidence>
<dbReference type="CDD" id="cd10917">
    <property type="entry name" value="CE4_NodB_like_6s_7s"/>
    <property type="match status" value="1"/>
</dbReference>
<dbReference type="RefSeq" id="WP_379657928.1">
    <property type="nucleotide sequence ID" value="NZ_JBHTIV010000009.1"/>
</dbReference>
<reference evidence="5" key="1">
    <citation type="journal article" date="2019" name="Int. J. Syst. Evol. Microbiol.">
        <title>The Global Catalogue of Microorganisms (GCM) 10K type strain sequencing project: providing services to taxonomists for standard genome sequencing and annotation.</title>
        <authorList>
            <consortium name="The Broad Institute Genomics Platform"/>
            <consortium name="The Broad Institute Genome Sequencing Center for Infectious Disease"/>
            <person name="Wu L."/>
            <person name="Ma J."/>
        </authorList>
    </citation>
    <scope>NUCLEOTIDE SEQUENCE [LARGE SCALE GENOMIC DNA]</scope>
    <source>
        <strain evidence="5">CCUG 56752</strain>
    </source>
</reference>